<evidence type="ECO:0000313" key="1">
    <source>
        <dbReference type="EMBL" id="PHH98452.1"/>
    </source>
</evidence>
<protein>
    <submittedName>
        <fullName evidence="1">Uncharacterized protein</fullName>
    </submittedName>
</protein>
<dbReference type="AlphaFoldDB" id="A0A2C6B2F4"/>
<proteinExistence type="predicted"/>
<dbReference type="EMBL" id="NIRK01000001">
    <property type="protein sequence ID" value="PHH98452.1"/>
    <property type="molecule type" value="Genomic_DNA"/>
</dbReference>
<name>A0A2C6B2F4_FUSNP</name>
<reference evidence="1 2" key="1">
    <citation type="submission" date="2017-06" db="EMBL/GenBank/DDBJ databases">
        <title>Draft genome sequence of Fusobacterium nucleatum subsp. polymorphum KCOM 1248 (=ChDC F113).</title>
        <authorList>
            <person name="Kook J.-K."/>
            <person name="Park S.-N."/>
            <person name="Lim Y.K."/>
            <person name="Roh H."/>
        </authorList>
    </citation>
    <scope>NUCLEOTIDE SEQUENCE [LARGE SCALE GENOMIC DNA]</scope>
    <source>
        <strain evidence="2">KCOM 1248 (ChDC F113)</strain>
    </source>
</reference>
<evidence type="ECO:0000313" key="2">
    <source>
        <dbReference type="Proteomes" id="UP000223525"/>
    </source>
</evidence>
<accession>A0A2C6B2F4</accession>
<sequence length="80" mass="9353">MKKIELVNNKLNVELKPGDIILHKSKLGIAKYELFSIKLGTYFIKRIEVTRKNILYFTVSKFWFVKKGTETYLLGDEDIA</sequence>
<comment type="caution">
    <text evidence="1">The sequence shown here is derived from an EMBL/GenBank/DDBJ whole genome shotgun (WGS) entry which is preliminary data.</text>
</comment>
<dbReference type="Proteomes" id="UP000223525">
    <property type="component" value="Unassembled WGS sequence"/>
</dbReference>
<organism evidence="1 2">
    <name type="scientific">Fusobacterium nucleatum subsp. polymorphum</name>
    <name type="common">Fusobacterium polymorphum</name>
    <dbReference type="NCBI Taxonomy" id="76857"/>
    <lineage>
        <taxon>Bacteria</taxon>
        <taxon>Fusobacteriati</taxon>
        <taxon>Fusobacteriota</taxon>
        <taxon>Fusobacteriia</taxon>
        <taxon>Fusobacteriales</taxon>
        <taxon>Fusobacteriaceae</taxon>
        <taxon>Fusobacterium</taxon>
    </lineage>
</organism>
<gene>
    <name evidence="1" type="ORF">CA836_00975</name>
</gene>
<dbReference type="GeneID" id="60659895"/>
<dbReference type="RefSeq" id="WP_029491656.1">
    <property type="nucleotide sequence ID" value="NZ_CP077158.1"/>
</dbReference>